<proteinExistence type="predicted"/>
<evidence type="ECO:0000313" key="2">
    <source>
        <dbReference type="EMBL" id="GED05722.1"/>
    </source>
</evidence>
<keyword evidence="3" id="KW-1185">Reference proteome</keyword>
<name>A0A4Y4DK94_GLUUR</name>
<keyword evidence="1" id="KW-0413">Isomerase</keyword>
<dbReference type="PANTHER" id="PTHR21198:SF7">
    <property type="entry name" value="ASPARTATE-GLUTAMATE RACEMASE FAMILY"/>
    <property type="match status" value="1"/>
</dbReference>
<dbReference type="EMBL" id="BJNY01000006">
    <property type="protein sequence ID" value="GED05722.1"/>
    <property type="molecule type" value="Genomic_DNA"/>
</dbReference>
<evidence type="ECO:0000256" key="1">
    <source>
        <dbReference type="ARBA" id="ARBA00023235"/>
    </source>
</evidence>
<evidence type="ECO:0008006" key="4">
    <source>
        <dbReference type="Google" id="ProtNLM"/>
    </source>
</evidence>
<dbReference type="AlphaFoldDB" id="A0A4Y4DK94"/>
<gene>
    <name evidence="2" type="ORF">AUR04nite_12540</name>
</gene>
<accession>A0A4Y4DK94</accession>
<comment type="caution">
    <text evidence="2">The sequence shown here is derived from an EMBL/GenBank/DDBJ whole genome shotgun (WGS) entry which is preliminary data.</text>
</comment>
<dbReference type="Pfam" id="PF01177">
    <property type="entry name" value="Asp_Glu_race"/>
    <property type="match status" value="1"/>
</dbReference>
<organism evidence="2 3">
    <name type="scientific">Glutamicibacter uratoxydans</name>
    <name type="common">Arthrobacter uratoxydans</name>
    <dbReference type="NCBI Taxonomy" id="43667"/>
    <lineage>
        <taxon>Bacteria</taxon>
        <taxon>Bacillati</taxon>
        <taxon>Actinomycetota</taxon>
        <taxon>Actinomycetes</taxon>
        <taxon>Micrococcales</taxon>
        <taxon>Micrococcaceae</taxon>
        <taxon>Glutamicibacter</taxon>
    </lineage>
</organism>
<reference evidence="2 3" key="1">
    <citation type="submission" date="2019-06" db="EMBL/GenBank/DDBJ databases">
        <title>Whole genome shotgun sequence of Glutamicibacter uratoxydans NBRC 15515.</title>
        <authorList>
            <person name="Hosoyama A."/>
            <person name="Uohara A."/>
            <person name="Ohji S."/>
            <person name="Ichikawa N."/>
        </authorList>
    </citation>
    <scope>NUCLEOTIDE SEQUENCE [LARGE SCALE GENOMIC DNA]</scope>
    <source>
        <strain evidence="2 3">NBRC 15515</strain>
    </source>
</reference>
<protein>
    <recommendedName>
        <fullName evidence="4">Aspartate racemase</fullName>
    </recommendedName>
</protein>
<dbReference type="InterPro" id="IPR015942">
    <property type="entry name" value="Asp/Glu/hydantoin_racemase"/>
</dbReference>
<dbReference type="Proteomes" id="UP000316612">
    <property type="component" value="Unassembled WGS sequence"/>
</dbReference>
<dbReference type="Gene3D" id="3.40.50.1860">
    <property type="match status" value="1"/>
</dbReference>
<evidence type="ECO:0000313" key="3">
    <source>
        <dbReference type="Proteomes" id="UP000316612"/>
    </source>
</evidence>
<dbReference type="PANTHER" id="PTHR21198">
    <property type="entry name" value="GLUTAMATE RACEMASE"/>
    <property type="match status" value="1"/>
</dbReference>
<dbReference type="GO" id="GO:0047661">
    <property type="term" value="F:amino-acid racemase activity"/>
    <property type="evidence" value="ECO:0007669"/>
    <property type="project" value="InterPro"/>
</dbReference>
<dbReference type="InterPro" id="IPR001920">
    <property type="entry name" value="Asp/Glu_race"/>
</dbReference>
<dbReference type="SUPFAM" id="SSF53681">
    <property type="entry name" value="Aspartate/glutamate racemase"/>
    <property type="match status" value="1"/>
</dbReference>
<sequence>MKIPIINMIDAVVHQVELDSPSLTRIGLLGTMGTTSAGIYSRGFGPSREVIDLNTHHSGNPAVAGINAVKQGNVSLGQRLLSEAAEQLIELGAQGLVFGCTEVSAAFGSTNLPFEIPVWDSSEVLANESISRMREKERDLANVIRK</sequence>